<dbReference type="SMART" id="SM00032">
    <property type="entry name" value="CCP"/>
    <property type="match status" value="2"/>
</dbReference>
<dbReference type="CDD" id="cd00033">
    <property type="entry name" value="CCP"/>
    <property type="match status" value="2"/>
</dbReference>
<keyword evidence="3" id="KW-0677">Repeat</keyword>
<evidence type="ECO:0000256" key="2">
    <source>
        <dbReference type="ARBA" id="ARBA00022729"/>
    </source>
</evidence>
<keyword evidence="4" id="KW-0399">Innate immunity</keyword>
<comment type="caution">
    <text evidence="7">Lacks conserved residue(s) required for the propagation of feature annotation.</text>
</comment>
<reference evidence="9" key="2">
    <citation type="submission" date="2025-09" db="UniProtKB">
        <authorList>
            <consortium name="Ensembl"/>
        </authorList>
    </citation>
    <scope>IDENTIFICATION</scope>
</reference>
<dbReference type="Pfam" id="PF00084">
    <property type="entry name" value="Sushi"/>
    <property type="match status" value="2"/>
</dbReference>
<proteinExistence type="predicted"/>
<evidence type="ECO:0000256" key="6">
    <source>
        <dbReference type="ARBA" id="ARBA00023180"/>
    </source>
</evidence>
<evidence type="ECO:0000259" key="8">
    <source>
        <dbReference type="PROSITE" id="PS50923"/>
    </source>
</evidence>
<keyword evidence="2" id="KW-0732">Signal</keyword>
<keyword evidence="1 7" id="KW-0768">Sushi</keyword>
<keyword evidence="10" id="KW-1185">Reference proteome</keyword>
<feature type="disulfide bond" evidence="7">
    <location>
        <begin position="108"/>
        <end position="135"/>
    </location>
</feature>
<evidence type="ECO:0000256" key="5">
    <source>
        <dbReference type="ARBA" id="ARBA00023157"/>
    </source>
</evidence>
<dbReference type="Proteomes" id="UP000694392">
    <property type="component" value="Unplaced"/>
</dbReference>
<evidence type="ECO:0000313" key="9">
    <source>
        <dbReference type="Ensembl" id="ENSSPUP00000020936.1"/>
    </source>
</evidence>
<dbReference type="GO" id="GO:0006958">
    <property type="term" value="P:complement activation, classical pathway"/>
    <property type="evidence" value="ECO:0007669"/>
    <property type="project" value="UniProtKB-KW"/>
</dbReference>
<feature type="disulfide bond" evidence="7">
    <location>
        <begin position="49"/>
        <end position="76"/>
    </location>
</feature>
<dbReference type="GeneTree" id="ENSGT00940000160375"/>
<protein>
    <recommendedName>
        <fullName evidence="8">Sushi domain-containing protein</fullName>
    </recommendedName>
</protein>
<name>A0A8D0HJL3_SPHPU</name>
<dbReference type="PROSITE" id="PS50923">
    <property type="entry name" value="SUSHI"/>
    <property type="match status" value="2"/>
</dbReference>
<evidence type="ECO:0000256" key="4">
    <source>
        <dbReference type="ARBA" id="ARBA00022875"/>
    </source>
</evidence>
<dbReference type="AlphaFoldDB" id="A0A8D0HJL3"/>
<dbReference type="Ensembl" id="ENSSPUT00000022307.1">
    <property type="protein sequence ID" value="ENSSPUP00000020936.1"/>
    <property type="gene ID" value="ENSSPUG00000016088.1"/>
</dbReference>
<evidence type="ECO:0000256" key="3">
    <source>
        <dbReference type="ARBA" id="ARBA00022737"/>
    </source>
</evidence>
<evidence type="ECO:0000256" key="1">
    <source>
        <dbReference type="ARBA" id="ARBA00022659"/>
    </source>
</evidence>
<feature type="domain" description="Sushi" evidence="8">
    <location>
        <begin position="18"/>
        <end position="78"/>
    </location>
</feature>
<keyword evidence="4" id="KW-0180">Complement pathway</keyword>
<feature type="domain" description="Sushi" evidence="8">
    <location>
        <begin position="79"/>
        <end position="137"/>
    </location>
</feature>
<dbReference type="PANTHER" id="PTHR46393">
    <property type="entry name" value="SUSHI DOMAIN-CONTAINING PROTEIN"/>
    <property type="match status" value="1"/>
</dbReference>
<feature type="disulfide bond" evidence="7">
    <location>
        <begin position="20"/>
        <end position="63"/>
    </location>
</feature>
<dbReference type="Gene3D" id="2.10.70.10">
    <property type="entry name" value="Complement Module, domain 1"/>
    <property type="match status" value="2"/>
</dbReference>
<keyword evidence="6" id="KW-0325">Glycoprotein</keyword>
<dbReference type="FunFam" id="2.10.70.10:FF:000070">
    <property type="entry name" value="Complement C3d receptor 2"/>
    <property type="match status" value="1"/>
</dbReference>
<evidence type="ECO:0000313" key="10">
    <source>
        <dbReference type="Proteomes" id="UP000694392"/>
    </source>
</evidence>
<sequence length="157" mass="17457">MLLFQLRIALRYFPPSVLQCPHPPAIVNGKHSAWGLEDFDSGTYVNYSCDPGYLLIGESSIWCTASGMWSLPRPQCEAIRCMLPEVPGIRKAIEKTGYQFGENATLECNDGFVMEGSPIIRCQEDLSWDPPVPVCKAGRCIANRADKASVLHLRNLQ</sequence>
<organism evidence="9 10">
    <name type="scientific">Sphenodon punctatus</name>
    <name type="common">Tuatara</name>
    <name type="synonym">Hatteria punctata</name>
    <dbReference type="NCBI Taxonomy" id="8508"/>
    <lineage>
        <taxon>Eukaryota</taxon>
        <taxon>Metazoa</taxon>
        <taxon>Chordata</taxon>
        <taxon>Craniata</taxon>
        <taxon>Vertebrata</taxon>
        <taxon>Euteleostomi</taxon>
        <taxon>Lepidosauria</taxon>
        <taxon>Sphenodontia</taxon>
        <taxon>Sphenodontidae</taxon>
        <taxon>Sphenodon</taxon>
    </lineage>
</organism>
<dbReference type="PANTHER" id="PTHR46393:SF7">
    <property type="entry name" value="COMPLEMENT C2"/>
    <property type="match status" value="1"/>
</dbReference>
<dbReference type="SUPFAM" id="SSF57535">
    <property type="entry name" value="Complement control module/SCR domain"/>
    <property type="match status" value="2"/>
</dbReference>
<dbReference type="OMA" id="NLECEEG"/>
<keyword evidence="4" id="KW-0391">Immunity</keyword>
<keyword evidence="5 7" id="KW-1015">Disulfide bond</keyword>
<dbReference type="InterPro" id="IPR000436">
    <property type="entry name" value="Sushi_SCR_CCP_dom"/>
</dbReference>
<reference evidence="9" key="1">
    <citation type="submission" date="2025-08" db="UniProtKB">
        <authorList>
            <consortium name="Ensembl"/>
        </authorList>
    </citation>
    <scope>IDENTIFICATION</scope>
</reference>
<evidence type="ECO:0000256" key="7">
    <source>
        <dbReference type="PROSITE-ProRule" id="PRU00302"/>
    </source>
</evidence>
<accession>A0A8D0HJL3</accession>
<dbReference type="InterPro" id="IPR035976">
    <property type="entry name" value="Sushi/SCR/CCP_sf"/>
</dbReference>